<name>A0A1A8XK70_9RHOO</name>
<keyword evidence="2" id="KW-1185">Reference proteome</keyword>
<dbReference type="Proteomes" id="UP000199600">
    <property type="component" value="Unassembled WGS sequence"/>
</dbReference>
<gene>
    <name evidence="1" type="ORF">PROAA_1570008</name>
</gene>
<dbReference type="InterPro" id="IPR029058">
    <property type="entry name" value="AB_hydrolase_fold"/>
</dbReference>
<dbReference type="Gene3D" id="3.40.50.1820">
    <property type="entry name" value="alpha/beta hydrolase"/>
    <property type="match status" value="1"/>
</dbReference>
<dbReference type="AlphaFoldDB" id="A0A1A8XK70"/>
<proteinExistence type="predicted"/>
<protein>
    <submittedName>
        <fullName evidence="1">Uncharacterized protein</fullName>
    </submittedName>
</protein>
<accession>A0A1A8XK70</accession>
<organism evidence="1 2">
    <name type="scientific">Candidatus Propionivibrio aalborgensis</name>
    <dbReference type="NCBI Taxonomy" id="1860101"/>
    <lineage>
        <taxon>Bacteria</taxon>
        <taxon>Pseudomonadati</taxon>
        <taxon>Pseudomonadota</taxon>
        <taxon>Betaproteobacteria</taxon>
        <taxon>Rhodocyclales</taxon>
        <taxon>Rhodocyclaceae</taxon>
        <taxon>Propionivibrio</taxon>
    </lineage>
</organism>
<reference evidence="1 2" key="1">
    <citation type="submission" date="2016-06" db="EMBL/GenBank/DDBJ databases">
        <authorList>
            <person name="Kjaerup R.B."/>
            <person name="Dalgaard T.S."/>
            <person name="Juul-Madsen H.R."/>
        </authorList>
    </citation>
    <scope>NUCLEOTIDE SEQUENCE [LARGE SCALE GENOMIC DNA]</scope>
    <source>
        <strain evidence="1">2</strain>
    </source>
</reference>
<dbReference type="SUPFAM" id="SSF53474">
    <property type="entry name" value="alpha/beta-Hydrolases"/>
    <property type="match status" value="1"/>
</dbReference>
<evidence type="ECO:0000313" key="1">
    <source>
        <dbReference type="EMBL" id="SBT05530.1"/>
    </source>
</evidence>
<sequence length="258" mass="27963">MLSALPGENSRAFRKVREALRRPADSGQACAKMIDITPDGFGIPLSIPSEHGLLHGQLALLPNACGLVVLAHAAISLDSRDELLAGQFRHAGLSTLSVDLLARQEERFADVHNNVPLLAKRLLDFLGLIRNRMLLGELQTLPLGLYAANATSPVAVRVAAQRDHDIAAIVCRGGLIDLAGMLYLRSLESPLLMLVEETDTQHIASSNRALKEVHGCKELKLIPEIGIEYASSTGFEVSAHEASLWFVRHFTEACPVLT</sequence>
<dbReference type="EMBL" id="FLQY01000065">
    <property type="protein sequence ID" value="SBT05530.1"/>
    <property type="molecule type" value="Genomic_DNA"/>
</dbReference>
<evidence type="ECO:0000313" key="2">
    <source>
        <dbReference type="Proteomes" id="UP000199600"/>
    </source>
</evidence>